<dbReference type="Gene3D" id="3.30.572.10">
    <property type="entry name" value="Thymidylate synthase/dCMP hydroxymethylase domain"/>
    <property type="match status" value="1"/>
</dbReference>
<dbReference type="NCBIfam" id="NF002497">
    <property type="entry name" value="PRK01827.1-3"/>
    <property type="match status" value="1"/>
</dbReference>
<dbReference type="EMBL" id="CP014500">
    <property type="protein sequence ID" value="ANB11154.1"/>
    <property type="molecule type" value="Genomic_DNA"/>
</dbReference>
<evidence type="ECO:0000256" key="3">
    <source>
        <dbReference type="ARBA" id="ARBA00022603"/>
    </source>
</evidence>
<evidence type="ECO:0000313" key="9">
    <source>
        <dbReference type="EMBL" id="ANB11154.1"/>
    </source>
</evidence>
<dbReference type="Proteomes" id="UP000189580">
    <property type="component" value="Chromosome c"/>
</dbReference>
<evidence type="ECO:0000256" key="1">
    <source>
        <dbReference type="ARBA" id="ARBA00004992"/>
    </source>
</evidence>
<dbReference type="PANTHER" id="PTHR11548:SF2">
    <property type="entry name" value="THYMIDYLATE SYNTHASE"/>
    <property type="match status" value="1"/>
</dbReference>
<dbReference type="FunFam" id="3.30.572.10:FF:000002">
    <property type="entry name" value="Possible thymidylate synthase"/>
    <property type="match status" value="1"/>
</dbReference>
<dbReference type="InterPro" id="IPR000398">
    <property type="entry name" value="Thymidylate_synthase"/>
</dbReference>
<dbReference type="GO" id="GO:0006235">
    <property type="term" value="P:dTTP biosynthetic process"/>
    <property type="evidence" value="ECO:0007669"/>
    <property type="project" value="UniProtKB-UniPathway"/>
</dbReference>
<reference evidence="9 10" key="1">
    <citation type="submission" date="2016-02" db="EMBL/GenBank/DDBJ databases">
        <title>Complete genome sequence and transcriptome regulation of the pentose utilising yeast Sugiyamaella lignohabitans.</title>
        <authorList>
            <person name="Bellasio M."/>
            <person name="Peymann A."/>
            <person name="Valli M."/>
            <person name="Sipitzky M."/>
            <person name="Graf A."/>
            <person name="Sauer M."/>
            <person name="Marx H."/>
            <person name="Mattanovich D."/>
        </authorList>
    </citation>
    <scope>NUCLEOTIDE SEQUENCE [LARGE SCALE GENOMIC DNA]</scope>
    <source>
        <strain evidence="9 10">CBS 10342</strain>
    </source>
</reference>
<name>A0A167C2Z0_9ASCO</name>
<dbReference type="Pfam" id="PF00303">
    <property type="entry name" value="Thymidylat_synt"/>
    <property type="match status" value="1"/>
</dbReference>
<dbReference type="PROSITE" id="PS00091">
    <property type="entry name" value="THYMIDYLATE_SYNTHASE"/>
    <property type="match status" value="1"/>
</dbReference>
<dbReference type="UniPathway" id="UPA00575"/>
<dbReference type="GO" id="GO:0004799">
    <property type="term" value="F:thymidylate synthase activity"/>
    <property type="evidence" value="ECO:0007669"/>
    <property type="project" value="UniProtKB-EC"/>
</dbReference>
<dbReference type="OrthoDB" id="766at2759"/>
<dbReference type="RefSeq" id="XP_018733631.1">
    <property type="nucleotide sequence ID" value="XM_018880996.1"/>
</dbReference>
<dbReference type="PANTHER" id="PTHR11548">
    <property type="entry name" value="THYMIDYLATE SYNTHASE 1"/>
    <property type="match status" value="1"/>
</dbReference>
<dbReference type="GO" id="GO:0006231">
    <property type="term" value="P:dTMP biosynthetic process"/>
    <property type="evidence" value="ECO:0007669"/>
    <property type="project" value="InterPro"/>
</dbReference>
<feature type="domain" description="Thymidylate synthase/dCMP hydroxymethylase" evidence="8">
    <location>
        <begin position="24"/>
        <end position="311"/>
    </location>
</feature>
<dbReference type="InterPro" id="IPR023451">
    <property type="entry name" value="Thymidate_synth/dCMP_Mease_dom"/>
</dbReference>
<evidence type="ECO:0000256" key="7">
    <source>
        <dbReference type="PROSITE-ProRule" id="PRU10016"/>
    </source>
</evidence>
<dbReference type="AlphaFoldDB" id="A0A167C2Z0"/>
<evidence type="ECO:0000256" key="6">
    <source>
        <dbReference type="ARBA" id="ARBA00047344"/>
    </source>
</evidence>
<protein>
    <recommendedName>
        <fullName evidence="2">thymidylate synthase</fullName>
        <ecNumber evidence="2">2.1.1.45</ecNumber>
    </recommendedName>
</protein>
<dbReference type="KEGG" id="slb:AWJ20_3954"/>
<evidence type="ECO:0000256" key="5">
    <source>
        <dbReference type="ARBA" id="ARBA00022727"/>
    </source>
</evidence>
<dbReference type="GeneID" id="30036032"/>
<proteinExistence type="inferred from homology"/>
<evidence type="ECO:0000256" key="4">
    <source>
        <dbReference type="ARBA" id="ARBA00022679"/>
    </source>
</evidence>
<dbReference type="PRINTS" id="PR00108">
    <property type="entry name" value="THYMDSNTHASE"/>
</dbReference>
<keyword evidence="10" id="KW-1185">Reference proteome</keyword>
<dbReference type="CDD" id="cd00351">
    <property type="entry name" value="TS_Pyrimidine_HMase"/>
    <property type="match status" value="1"/>
</dbReference>
<dbReference type="NCBIfam" id="TIGR03284">
    <property type="entry name" value="thym_sym"/>
    <property type="match status" value="1"/>
</dbReference>
<comment type="catalytic activity">
    <reaction evidence="6">
        <text>dUMP + (6R)-5,10-methylene-5,6,7,8-tetrahydrofolate = 7,8-dihydrofolate + dTMP</text>
        <dbReference type="Rhea" id="RHEA:12104"/>
        <dbReference type="ChEBI" id="CHEBI:15636"/>
        <dbReference type="ChEBI" id="CHEBI:57451"/>
        <dbReference type="ChEBI" id="CHEBI:63528"/>
        <dbReference type="ChEBI" id="CHEBI:246422"/>
        <dbReference type="EC" id="2.1.1.45"/>
    </reaction>
</comment>
<keyword evidence="3" id="KW-0489">Methyltransferase</keyword>
<evidence type="ECO:0000313" key="10">
    <source>
        <dbReference type="Proteomes" id="UP000189580"/>
    </source>
</evidence>
<evidence type="ECO:0000256" key="2">
    <source>
        <dbReference type="ARBA" id="ARBA00011947"/>
    </source>
</evidence>
<feature type="active site" evidence="7">
    <location>
        <position position="189"/>
    </location>
</feature>
<evidence type="ECO:0000259" key="8">
    <source>
        <dbReference type="Pfam" id="PF00303"/>
    </source>
</evidence>
<accession>A0A167C2Z0</accession>
<dbReference type="HAMAP" id="MF_00008">
    <property type="entry name" value="Thymidy_synth_bact"/>
    <property type="match status" value="1"/>
</dbReference>
<keyword evidence="4" id="KW-0808">Transferase</keyword>
<sequence>MTSDESLTTGGPVKTNTENVEERAYLDLCKDIIEQGEFRADRTGTGTYSLFAPNQLRFSLRNGTLPLLTTKRVYFKGVLEELLWFVKGSTDSKLLSDRGVHIWDGNGSREFLDKRGLEHRREGDLGPVYGFQWRHFGAKYEDCDTDYSGKGVDQLAEVIRKIKETPYDRRIIMSAWNPADMNDMALPPCHVFSQFYVSFRNGKPELSCQLYQRSCDMGLGVPFNIASYALLTKMIAKVCGIECGDFIHTMGDAHVYADHVEALKVQIARTPTDFPTLRFARDITDIDDFKYEDFVVEGYKPQSKIEMKMSV</sequence>
<comment type="pathway">
    <text evidence="1">Pyrimidine metabolism; dTTP biosynthesis.</text>
</comment>
<keyword evidence="5" id="KW-0545">Nucleotide biosynthesis</keyword>
<dbReference type="InterPro" id="IPR036926">
    <property type="entry name" value="Thymidate_synth/dCMP_Mease_sf"/>
</dbReference>
<dbReference type="EC" id="2.1.1.45" evidence="2"/>
<dbReference type="GO" id="GO:0032259">
    <property type="term" value="P:methylation"/>
    <property type="evidence" value="ECO:0007669"/>
    <property type="project" value="UniProtKB-KW"/>
</dbReference>
<gene>
    <name evidence="9" type="primary">CDC21</name>
    <name evidence="9" type="ORF">AWJ20_3954</name>
</gene>
<organism evidence="9 10">
    <name type="scientific">Sugiyamaella lignohabitans</name>
    <dbReference type="NCBI Taxonomy" id="796027"/>
    <lineage>
        <taxon>Eukaryota</taxon>
        <taxon>Fungi</taxon>
        <taxon>Dikarya</taxon>
        <taxon>Ascomycota</taxon>
        <taxon>Saccharomycotina</taxon>
        <taxon>Dipodascomycetes</taxon>
        <taxon>Dipodascales</taxon>
        <taxon>Trichomonascaceae</taxon>
        <taxon>Sugiyamaella</taxon>
    </lineage>
</organism>
<dbReference type="InterPro" id="IPR020940">
    <property type="entry name" value="Thymidylate_synthase_AS"/>
</dbReference>
<dbReference type="InterPro" id="IPR045097">
    <property type="entry name" value="Thymidate_synth/dCMP_Mease"/>
</dbReference>
<dbReference type="SUPFAM" id="SSF55831">
    <property type="entry name" value="Thymidylate synthase/dCMP hydroxymethylase"/>
    <property type="match status" value="1"/>
</dbReference>
<dbReference type="GO" id="GO:0005829">
    <property type="term" value="C:cytosol"/>
    <property type="evidence" value="ECO:0007669"/>
    <property type="project" value="TreeGrafter"/>
</dbReference>
<dbReference type="GO" id="GO:0005739">
    <property type="term" value="C:mitochondrion"/>
    <property type="evidence" value="ECO:0007669"/>
    <property type="project" value="TreeGrafter"/>
</dbReference>